<gene>
    <name evidence="6" type="ordered locus">Tter_2480</name>
</gene>
<protein>
    <submittedName>
        <fullName evidence="6">Carbohydrate kinase FGGY</fullName>
    </submittedName>
</protein>
<dbReference type="Pfam" id="PF00370">
    <property type="entry name" value="FGGY_N"/>
    <property type="match status" value="1"/>
</dbReference>
<evidence type="ECO:0000256" key="1">
    <source>
        <dbReference type="ARBA" id="ARBA00009156"/>
    </source>
</evidence>
<feature type="domain" description="Carbohydrate kinase FGGY C-terminal" evidence="5">
    <location>
        <begin position="286"/>
        <end position="436"/>
    </location>
</feature>
<dbReference type="KEGG" id="ttr:Tter_2480"/>
<evidence type="ECO:0000313" key="6">
    <source>
        <dbReference type="EMBL" id="ACZ43370.1"/>
    </source>
</evidence>
<sequence length="489" mass="52272">MLIGVDAGTSVVKAVAFSEQGEVLGIEAESNRVLSPAPGLFEQDQAELISKVGQVVSRLTSRLPHRVEVIGITAQGDGLWLLDRNGDPLGHAILWLDSRAIPVVERWLEEGVVEAVARRHGNVLFPGASASILAYLDRHEPERLAAAGAALYCKDVLVHALTGAVATDPSDASLPFLDVRSRRYDEDIVRLCGLSAWRHLLPPVDPLPGPLRALNRKGAALLGLPQGTPVHAGPFDLPACALGLGLRRDVGEALVILGTTLACEVVVDSPPSPTCLGGMTLCFVDPDRWLRAMPAMVGTACLDWLTRLLGLRPQDLDSHLDASPIGARGVMVLPHLSPGGERAPVLDMRARGVLAGLHLHVERADLVRALCEGIACTARHCLESAGWSGGPIYLCGGGARSQRLCQLLADVLGHPVLVPRVQEAGARGAAIAAGIALGGISFDEWRVSIDVVEPNEDCRQHYLQLYEQHLRLEETCRELSKMWSSTAID</sequence>
<name>D1CHZ9_THET1</name>
<comment type="similarity">
    <text evidence="1">Belongs to the FGGY kinase family.</text>
</comment>
<dbReference type="Gene3D" id="3.30.420.40">
    <property type="match status" value="2"/>
</dbReference>
<dbReference type="GO" id="GO:0005975">
    <property type="term" value="P:carbohydrate metabolic process"/>
    <property type="evidence" value="ECO:0007669"/>
    <property type="project" value="InterPro"/>
</dbReference>
<dbReference type="InterPro" id="IPR050406">
    <property type="entry name" value="FGGY_Carb_Kinase"/>
</dbReference>
<dbReference type="eggNOG" id="COG1070">
    <property type="taxonomic scope" value="Bacteria"/>
</dbReference>
<dbReference type="PIRSF" id="PIRSF000538">
    <property type="entry name" value="GlpK"/>
    <property type="match status" value="1"/>
</dbReference>
<dbReference type="Pfam" id="PF02782">
    <property type="entry name" value="FGGY_C"/>
    <property type="match status" value="1"/>
</dbReference>
<dbReference type="InterPro" id="IPR018484">
    <property type="entry name" value="FGGY_N"/>
</dbReference>
<keyword evidence="3 6" id="KW-0418">Kinase</keyword>
<dbReference type="InterPro" id="IPR000577">
    <property type="entry name" value="Carb_kinase_FGGY"/>
</dbReference>
<dbReference type="GO" id="GO:0016301">
    <property type="term" value="F:kinase activity"/>
    <property type="evidence" value="ECO:0007669"/>
    <property type="project" value="UniProtKB-KW"/>
</dbReference>
<organism evidence="6 7">
    <name type="scientific">Thermobaculum terrenum (strain ATCC BAA-798 / CCMEE 7001 / YNP1)</name>
    <dbReference type="NCBI Taxonomy" id="525904"/>
    <lineage>
        <taxon>Bacteria</taxon>
        <taxon>Bacillati</taxon>
        <taxon>Chloroflexota</taxon>
        <taxon>Chloroflexia</taxon>
        <taxon>Candidatus Thermobaculales</taxon>
        <taxon>Candidatus Thermobaculaceae</taxon>
        <taxon>Thermobaculum</taxon>
    </lineage>
</organism>
<feature type="domain" description="Carbohydrate kinase FGGY N-terminal" evidence="4">
    <location>
        <begin position="1"/>
        <end position="243"/>
    </location>
</feature>
<dbReference type="PANTHER" id="PTHR43095:SF3">
    <property type="entry name" value="L-XYLULOSE_3-KETO-L-GULONATE KINASE"/>
    <property type="match status" value="1"/>
</dbReference>
<keyword evidence="7" id="KW-1185">Reference proteome</keyword>
<dbReference type="OrthoDB" id="9805576at2"/>
<proteinExistence type="inferred from homology"/>
<accession>D1CHZ9</accession>
<dbReference type="RefSeq" id="WP_012876401.1">
    <property type="nucleotide sequence ID" value="NC_013526.1"/>
</dbReference>
<dbReference type="HOGENOM" id="CLU_009281_3_1_0"/>
<evidence type="ECO:0000259" key="4">
    <source>
        <dbReference type="Pfam" id="PF00370"/>
    </source>
</evidence>
<evidence type="ECO:0000256" key="2">
    <source>
        <dbReference type="ARBA" id="ARBA00022679"/>
    </source>
</evidence>
<dbReference type="PANTHER" id="PTHR43095">
    <property type="entry name" value="SUGAR KINASE"/>
    <property type="match status" value="1"/>
</dbReference>
<dbReference type="CDD" id="cd24121">
    <property type="entry name" value="ASKHA_NBD_FGGY_BaEryA-like"/>
    <property type="match status" value="1"/>
</dbReference>
<dbReference type="Proteomes" id="UP000000323">
    <property type="component" value="Chromosome 2"/>
</dbReference>
<reference evidence="7" key="1">
    <citation type="journal article" date="2010" name="Stand. Genomic Sci.">
        <title>Complete genome sequence of 'Thermobaculum terrenum' type strain (YNP1).</title>
        <authorList>
            <person name="Kiss H."/>
            <person name="Cleland D."/>
            <person name="Lapidus A."/>
            <person name="Lucas S."/>
            <person name="Glavina Del Rio T."/>
            <person name="Nolan M."/>
            <person name="Tice H."/>
            <person name="Han C."/>
            <person name="Goodwin L."/>
            <person name="Pitluck S."/>
            <person name="Liolios K."/>
            <person name="Ivanova N."/>
            <person name="Mavromatis K."/>
            <person name="Ovchinnikova G."/>
            <person name="Pati A."/>
            <person name="Chen A."/>
            <person name="Palaniappan K."/>
            <person name="Land M."/>
            <person name="Hauser L."/>
            <person name="Chang Y."/>
            <person name="Jeffries C."/>
            <person name="Lu M."/>
            <person name="Brettin T."/>
            <person name="Detter J."/>
            <person name="Goker M."/>
            <person name="Tindall B."/>
            <person name="Beck B."/>
            <person name="McDermott T."/>
            <person name="Woyke T."/>
            <person name="Bristow J."/>
            <person name="Eisen J."/>
            <person name="Markowitz V."/>
            <person name="Hugenholtz P."/>
            <person name="Kyrpides N."/>
            <person name="Klenk H."/>
            <person name="Cheng J."/>
        </authorList>
    </citation>
    <scope>NUCLEOTIDE SEQUENCE [LARGE SCALE GENOMIC DNA]</scope>
    <source>
        <strain evidence="7">ATCC BAA-798 / YNP1</strain>
    </source>
</reference>
<dbReference type="AlphaFoldDB" id="D1CHZ9"/>
<evidence type="ECO:0000256" key="3">
    <source>
        <dbReference type="ARBA" id="ARBA00022777"/>
    </source>
</evidence>
<dbReference type="SUPFAM" id="SSF53067">
    <property type="entry name" value="Actin-like ATPase domain"/>
    <property type="match status" value="2"/>
</dbReference>
<dbReference type="EMBL" id="CP001826">
    <property type="protein sequence ID" value="ACZ43370.1"/>
    <property type="molecule type" value="Genomic_DNA"/>
</dbReference>
<evidence type="ECO:0000259" key="5">
    <source>
        <dbReference type="Pfam" id="PF02782"/>
    </source>
</evidence>
<dbReference type="STRING" id="525904.Tter_2480"/>
<keyword evidence="2" id="KW-0808">Transferase</keyword>
<dbReference type="InterPro" id="IPR018485">
    <property type="entry name" value="FGGY_C"/>
</dbReference>
<evidence type="ECO:0000313" key="7">
    <source>
        <dbReference type="Proteomes" id="UP000000323"/>
    </source>
</evidence>
<dbReference type="InterPro" id="IPR043129">
    <property type="entry name" value="ATPase_NBD"/>
</dbReference>